<dbReference type="PROSITE" id="PS50943">
    <property type="entry name" value="HTH_CROC1"/>
    <property type="match status" value="1"/>
</dbReference>
<dbReference type="InterPro" id="IPR027417">
    <property type="entry name" value="P-loop_NTPase"/>
</dbReference>
<dbReference type="InterPro" id="IPR001680">
    <property type="entry name" value="WD40_rpt"/>
</dbReference>
<feature type="domain" description="HTH cro/C1-type" evidence="3">
    <location>
        <begin position="35"/>
        <end position="77"/>
    </location>
</feature>
<keyword evidence="1" id="KW-0853">WD repeat</keyword>
<accession>A0ABU2V1Q9</accession>
<dbReference type="InterPro" id="IPR049052">
    <property type="entry name" value="nSTAND1"/>
</dbReference>
<dbReference type="InterPro" id="IPR011047">
    <property type="entry name" value="Quinoprotein_ADH-like_sf"/>
</dbReference>
<feature type="repeat" description="WD" evidence="1">
    <location>
        <begin position="1179"/>
        <end position="1220"/>
    </location>
</feature>
<proteinExistence type="predicted"/>
<organism evidence="4 5">
    <name type="scientific">Streptomyces doebereineriae</name>
    <dbReference type="NCBI Taxonomy" id="3075528"/>
    <lineage>
        <taxon>Bacteria</taxon>
        <taxon>Bacillati</taxon>
        <taxon>Actinomycetota</taxon>
        <taxon>Actinomycetes</taxon>
        <taxon>Kitasatosporales</taxon>
        <taxon>Streptomycetaceae</taxon>
        <taxon>Streptomyces</taxon>
    </lineage>
</organism>
<dbReference type="EMBL" id="JAVREZ010000001">
    <property type="protein sequence ID" value="MDT0479494.1"/>
    <property type="molecule type" value="Genomic_DNA"/>
</dbReference>
<dbReference type="InterPro" id="IPR010982">
    <property type="entry name" value="Lambda_DNA-bd_dom_sf"/>
</dbReference>
<dbReference type="SUPFAM" id="SSF50998">
    <property type="entry name" value="Quinoprotein alcohol dehydrogenase-like"/>
    <property type="match status" value="1"/>
</dbReference>
<evidence type="ECO:0000259" key="3">
    <source>
        <dbReference type="PROSITE" id="PS50943"/>
    </source>
</evidence>
<dbReference type="SMART" id="SM00320">
    <property type="entry name" value="WD40"/>
    <property type="match status" value="4"/>
</dbReference>
<dbReference type="Pfam" id="PF20703">
    <property type="entry name" value="nSTAND1"/>
    <property type="match status" value="1"/>
</dbReference>
<protein>
    <submittedName>
        <fullName evidence="4">Helix-turn-helix domain-containing protein</fullName>
    </submittedName>
</protein>
<dbReference type="InterPro" id="IPR001387">
    <property type="entry name" value="Cro/C1-type_HTH"/>
</dbReference>
<dbReference type="InterPro" id="IPR015943">
    <property type="entry name" value="WD40/YVTN_repeat-like_dom_sf"/>
</dbReference>
<sequence>MGRPERPVDPDAGPVQRFAHELRLLRQKAGSPSYREMSQHTGVSVTTLSRAAAGERLPSAAVTRAYAVACDVDPDEWEARWKEAAAEAAGVQAAARDVTGTAEDDAKSPYRGLARFEPGDRELFFGRDRPVAELLELVREHRFAAVFGASGSGKSSLLRAGLIPAVQEATHGLGRPAALRILTPGERPAATYGHLLAPKYDESDTWLIVDQFEEVFTLCRDRAERTRFIDLLLAARAPDSRLRTVIAMRADFYGRCAEHPELTEALRRCGLLVGPMSPAELREAVTGPATAAGLVVERELTSRLVEEVVDQPGALPMLSHALLETWRRRRGRILTLAAYEAAGGVHGAIAATAERAYGTLTPAQEGAARRLLLRLIAPGEGTPDTRRSATRAELDEWSDPELPVVVERLAAARLLTLDGDTVELAHEALISSWPRLSRWIDEDRVRLVAHRRLAEDARAWQELGRDPGALYRGVRLDRAAELFAPGAQPPCERSQGEPPPAERSTGAPSPGERSPGEPSPDARQEHLTSTERAFLIAALDARDAERHAVARTRRRTRRLAATLSGLLAVALAISLVAWQQHRTEVRDDEDTAARRVAAVSDTMRTTDPRTAMLLSLAAWRIAPLPETRAALLDALAQPERDAFTDPAQSDTSARFLVGSGRVLLTVDGRTWRTWNTVTHRALASGRLPTGTSRAFAADRDGRLLELDGAWGERLWDLSSGRWAGPAPVSSQYLLSFDADPRSYLVSAIEQPRQQLHAVSDGRLLFEARADSETNVAATADGRLVAVCPVSGPLQVRDLASHRDLAGAWTSAGANTCGDDNSRVEFDPRGHLLAAVSDTDVHVWDTASGQQVADIAYPEAASVSFSEDGGFLAASGPAELAVWRLSAPDAPVFRHSLNDQRPNGAIAWDPDRPEVRYLEGGTVHTLAVGPATTSAWRGTPLNAALLSPDGRTLATAEQSDSGYAFRLRDTGDGRLLRTLPAAPLPAADHRAGPVAATDAVLLPLMSFSPDGTAFAYGVSAPGGVASAQSLALWDIARGRIRTTLALAPSPAAAAEFIALGPGGRLLVTVRDQSEGQIGETWDTTTGRRTAVLGDMNPAAAALRPDGRLLVDGDRLTTLPSGAGTTRTLGLGLGEEIVAMAFSPDGSRAAVGDASGRVALWDGSLTHRLGVLPSVFPVPPANGSPEAVGTLAFSPDGGTLAVAGDSGSLQLWNTADQQPLGSGLTTPGEGITSLAFTPDGATLHATSLHVPLQRYPVSPSYAADQICARAGTTLSRAQWRTYIPDASYRGVCPASG</sequence>
<dbReference type="Gene3D" id="2.130.10.10">
    <property type="entry name" value="YVTN repeat-like/Quinoprotein amine dehydrogenase"/>
    <property type="match status" value="3"/>
</dbReference>
<dbReference type="PANTHER" id="PTHR19879:SF9">
    <property type="entry name" value="TRANSCRIPTION INITIATION FACTOR TFIID SUBUNIT 5"/>
    <property type="match status" value="1"/>
</dbReference>
<dbReference type="CDD" id="cd00093">
    <property type="entry name" value="HTH_XRE"/>
    <property type="match status" value="1"/>
</dbReference>
<dbReference type="Pfam" id="PF00400">
    <property type="entry name" value="WD40"/>
    <property type="match status" value="2"/>
</dbReference>
<comment type="caution">
    <text evidence="4">The sequence shown here is derived from an EMBL/GenBank/DDBJ whole genome shotgun (WGS) entry which is preliminary data.</text>
</comment>
<dbReference type="RefSeq" id="WP_311712859.1">
    <property type="nucleotide sequence ID" value="NZ_JAVREZ010000001.1"/>
</dbReference>
<feature type="region of interest" description="Disordered" evidence="2">
    <location>
        <begin position="483"/>
        <end position="526"/>
    </location>
</feature>
<dbReference type="SUPFAM" id="SSF47413">
    <property type="entry name" value="lambda repressor-like DNA-binding domains"/>
    <property type="match status" value="1"/>
</dbReference>
<evidence type="ECO:0000313" key="4">
    <source>
        <dbReference type="EMBL" id="MDT0479494.1"/>
    </source>
</evidence>
<dbReference type="Proteomes" id="UP001183824">
    <property type="component" value="Unassembled WGS sequence"/>
</dbReference>
<reference evidence="5" key="1">
    <citation type="submission" date="2023-07" db="EMBL/GenBank/DDBJ databases">
        <title>30 novel species of actinomycetes from the DSMZ collection.</title>
        <authorList>
            <person name="Nouioui I."/>
        </authorList>
    </citation>
    <scope>NUCLEOTIDE SEQUENCE [LARGE SCALE GENOMIC DNA]</scope>
    <source>
        <strain evidence="5">DSM 41640</strain>
    </source>
</reference>
<keyword evidence="5" id="KW-1185">Reference proteome</keyword>
<evidence type="ECO:0000313" key="5">
    <source>
        <dbReference type="Proteomes" id="UP001183824"/>
    </source>
</evidence>
<evidence type="ECO:0000256" key="1">
    <source>
        <dbReference type="PROSITE-ProRule" id="PRU00221"/>
    </source>
</evidence>
<dbReference type="SUPFAM" id="SSF52540">
    <property type="entry name" value="P-loop containing nucleoside triphosphate hydrolases"/>
    <property type="match status" value="1"/>
</dbReference>
<evidence type="ECO:0000256" key="2">
    <source>
        <dbReference type="SAM" id="MobiDB-lite"/>
    </source>
</evidence>
<name>A0ABU2V1Q9_9ACTN</name>
<dbReference type="PROSITE" id="PS50294">
    <property type="entry name" value="WD_REPEATS_REGION"/>
    <property type="match status" value="1"/>
</dbReference>
<dbReference type="Pfam" id="PF13560">
    <property type="entry name" value="HTH_31"/>
    <property type="match status" value="1"/>
</dbReference>
<dbReference type="PANTHER" id="PTHR19879">
    <property type="entry name" value="TRANSCRIPTION INITIATION FACTOR TFIID"/>
    <property type="match status" value="1"/>
</dbReference>
<dbReference type="SMART" id="SM00530">
    <property type="entry name" value="HTH_XRE"/>
    <property type="match status" value="1"/>
</dbReference>
<dbReference type="PROSITE" id="PS50082">
    <property type="entry name" value="WD_REPEATS_2"/>
    <property type="match status" value="1"/>
</dbReference>
<dbReference type="Gene3D" id="1.10.260.40">
    <property type="entry name" value="lambda repressor-like DNA-binding domains"/>
    <property type="match status" value="1"/>
</dbReference>
<gene>
    <name evidence="4" type="ORF">RNB18_04740</name>
</gene>